<keyword evidence="2" id="KW-1185">Reference proteome</keyword>
<proteinExistence type="predicted"/>
<dbReference type="InterPro" id="IPR016181">
    <property type="entry name" value="Acyl_CoA_acyltransferase"/>
</dbReference>
<dbReference type="Proteomes" id="UP000030185">
    <property type="component" value="Unassembled WGS sequence"/>
</dbReference>
<accession>A0A098LAG6</accession>
<name>A0A098LAG6_9BACT</name>
<sequence>MELFHDIIRQKFVLTHNGKEFSTSYRMLGHKFWDFYYTTIPDLAIDESGKDILLKYVLDFVKANHIKIRATCLCVQEFLVNHKNMKEVLYHPYDLKQV</sequence>
<dbReference type="RefSeq" id="WP_045459622.1">
    <property type="nucleotide sequence ID" value="NZ_BBLT01000002.1"/>
</dbReference>
<organism evidence="1 2">
    <name type="scientific">Sporocytophaga myxococcoides</name>
    <dbReference type="NCBI Taxonomy" id="153721"/>
    <lineage>
        <taxon>Bacteria</taxon>
        <taxon>Pseudomonadati</taxon>
        <taxon>Bacteroidota</taxon>
        <taxon>Cytophagia</taxon>
        <taxon>Cytophagales</taxon>
        <taxon>Cytophagaceae</taxon>
        <taxon>Sporocytophaga</taxon>
    </lineage>
</organism>
<evidence type="ECO:0000313" key="1">
    <source>
        <dbReference type="EMBL" id="GAL83895.1"/>
    </source>
</evidence>
<evidence type="ECO:0000313" key="2">
    <source>
        <dbReference type="Proteomes" id="UP000030185"/>
    </source>
</evidence>
<dbReference type="SUPFAM" id="SSF55729">
    <property type="entry name" value="Acyl-CoA N-acyltransferases (Nat)"/>
    <property type="match status" value="1"/>
</dbReference>
<reference evidence="1 2" key="1">
    <citation type="submission" date="2014-09" db="EMBL/GenBank/DDBJ databases">
        <title>Sporocytophaga myxococcoides PG-01 genome sequencing.</title>
        <authorList>
            <person name="Liu L."/>
            <person name="Gao P.J."/>
            <person name="Chen G.J."/>
            <person name="Wang L.S."/>
        </authorList>
    </citation>
    <scope>NUCLEOTIDE SEQUENCE [LARGE SCALE GENOMIC DNA]</scope>
    <source>
        <strain evidence="1 2">PG-01</strain>
    </source>
</reference>
<dbReference type="OrthoDB" id="2987568at2"/>
<dbReference type="AlphaFoldDB" id="A0A098LAG6"/>
<protein>
    <recommendedName>
        <fullName evidence="3">N-acetyltransferase domain-containing protein</fullName>
    </recommendedName>
</protein>
<comment type="caution">
    <text evidence="1">The sequence shown here is derived from an EMBL/GenBank/DDBJ whole genome shotgun (WGS) entry which is preliminary data.</text>
</comment>
<evidence type="ECO:0008006" key="3">
    <source>
        <dbReference type="Google" id="ProtNLM"/>
    </source>
</evidence>
<gene>
    <name evidence="1" type="ORF">MYP_1123</name>
</gene>
<dbReference type="EMBL" id="BBLT01000002">
    <property type="protein sequence ID" value="GAL83895.1"/>
    <property type="molecule type" value="Genomic_DNA"/>
</dbReference>
<dbReference type="Gene3D" id="3.40.630.30">
    <property type="match status" value="1"/>
</dbReference>